<dbReference type="FunFam" id="1.10.287.180:FF:000001">
    <property type="entry name" value="Transcription elongation factor GreA"/>
    <property type="match status" value="1"/>
</dbReference>
<organism evidence="11 12">
    <name type="scientific">Candidatus Gottesmanbacteria bacterium RIFCSPHIGHO2_02_FULL_39_11</name>
    <dbReference type="NCBI Taxonomy" id="1798382"/>
    <lineage>
        <taxon>Bacteria</taxon>
        <taxon>Candidatus Gottesmaniibacteriota</taxon>
    </lineage>
</organism>
<evidence type="ECO:0000313" key="11">
    <source>
        <dbReference type="EMBL" id="OGG17008.1"/>
    </source>
</evidence>
<proteinExistence type="inferred from homology"/>
<evidence type="ECO:0000256" key="8">
    <source>
        <dbReference type="HAMAP-Rule" id="MF_00105"/>
    </source>
</evidence>
<dbReference type="GO" id="GO:0006354">
    <property type="term" value="P:DNA-templated transcription elongation"/>
    <property type="evidence" value="ECO:0007669"/>
    <property type="project" value="TreeGrafter"/>
</dbReference>
<dbReference type="Gene3D" id="1.10.287.180">
    <property type="entry name" value="Transcription elongation factor, GreA/GreB, N-terminal domain"/>
    <property type="match status" value="1"/>
</dbReference>
<dbReference type="InterPro" id="IPR023459">
    <property type="entry name" value="Tscrpt_elong_fac_GreA/B_fam"/>
</dbReference>
<dbReference type="Pfam" id="PF03449">
    <property type="entry name" value="GreA_GreB_N"/>
    <property type="match status" value="1"/>
</dbReference>
<evidence type="ECO:0000256" key="7">
    <source>
        <dbReference type="ARBA" id="ARBA00030776"/>
    </source>
</evidence>
<feature type="domain" description="Transcription elongation factor GreA/GreB C-terminal" evidence="9">
    <location>
        <begin position="80"/>
        <end position="152"/>
    </location>
</feature>
<feature type="domain" description="Transcription elongation factor GreA/GreB N-terminal" evidence="10">
    <location>
        <begin position="7"/>
        <end position="75"/>
    </location>
</feature>
<dbReference type="PROSITE" id="PS00830">
    <property type="entry name" value="GREAB_2"/>
    <property type="match status" value="1"/>
</dbReference>
<sequence>MNMKLTPITQAGFDKLKKDLANYISLRPEAVFNLKTAREMGDLSENAAYHAARQRLNQIDYHIRTLTYQIKTSRVYNSVSNGTVQIGSKVVVNVGIEKKEFHIVGGYESDPSIGKISVFSPIGKALLGKKEGEKVTVGIPAGEITYTIESIT</sequence>
<keyword evidence="4 8" id="KW-0238">DNA-binding</keyword>
<dbReference type="InterPro" id="IPR001437">
    <property type="entry name" value="Tscrpt_elong_fac_GreA/B_C"/>
</dbReference>
<comment type="caution">
    <text evidence="11">The sequence shown here is derived from an EMBL/GenBank/DDBJ whole genome shotgun (WGS) entry which is preliminary data.</text>
</comment>
<dbReference type="SUPFAM" id="SSF54534">
    <property type="entry name" value="FKBP-like"/>
    <property type="match status" value="1"/>
</dbReference>
<comment type="function">
    <text evidence="6 8">Necessary for efficient RNA polymerase transcription elongation past template-encoded arresting sites. The arresting sites in DNA have the property of trapping a certain fraction of elongating RNA polymerases that pass through, resulting in locked ternary complexes. Cleavage of the nascent transcript by cleavage factors such as GreA or GreB allows the resumption of elongation from the new 3'terminus. GreA releases sequences of 2 to 3 nucleotides.</text>
</comment>
<accession>A0A1F5ZX16</accession>
<dbReference type="InterPro" id="IPR022691">
    <property type="entry name" value="Tscrpt_elong_fac_GreA/B_N"/>
</dbReference>
<keyword evidence="3 8" id="KW-0805">Transcription regulation</keyword>
<dbReference type="GO" id="GO:0003677">
    <property type="term" value="F:DNA binding"/>
    <property type="evidence" value="ECO:0007669"/>
    <property type="project" value="UniProtKB-UniRule"/>
</dbReference>
<evidence type="ECO:0000256" key="6">
    <source>
        <dbReference type="ARBA" id="ARBA00024916"/>
    </source>
</evidence>
<evidence type="ECO:0000259" key="9">
    <source>
        <dbReference type="Pfam" id="PF01272"/>
    </source>
</evidence>
<dbReference type="STRING" id="1798382.A3D77_03725"/>
<evidence type="ECO:0000256" key="2">
    <source>
        <dbReference type="ARBA" id="ARBA00013729"/>
    </source>
</evidence>
<reference evidence="11 12" key="1">
    <citation type="journal article" date="2016" name="Nat. Commun.">
        <title>Thousands of microbial genomes shed light on interconnected biogeochemical processes in an aquifer system.</title>
        <authorList>
            <person name="Anantharaman K."/>
            <person name="Brown C.T."/>
            <person name="Hug L.A."/>
            <person name="Sharon I."/>
            <person name="Castelle C.J."/>
            <person name="Probst A.J."/>
            <person name="Thomas B.C."/>
            <person name="Singh A."/>
            <person name="Wilkins M.J."/>
            <person name="Karaoz U."/>
            <person name="Brodie E.L."/>
            <person name="Williams K.H."/>
            <person name="Hubbard S.S."/>
            <person name="Banfield J.F."/>
        </authorList>
    </citation>
    <scope>NUCLEOTIDE SEQUENCE [LARGE SCALE GENOMIC DNA]</scope>
</reference>
<dbReference type="AlphaFoldDB" id="A0A1F5ZX16"/>
<dbReference type="SUPFAM" id="SSF46557">
    <property type="entry name" value="GreA transcript cleavage protein, N-terminal domain"/>
    <property type="match status" value="1"/>
</dbReference>
<dbReference type="Pfam" id="PF01272">
    <property type="entry name" value="GreA_GreB"/>
    <property type="match status" value="1"/>
</dbReference>
<name>A0A1F5ZX16_9BACT</name>
<dbReference type="HAMAP" id="MF_00105">
    <property type="entry name" value="GreA_GreB"/>
    <property type="match status" value="1"/>
</dbReference>
<evidence type="ECO:0000256" key="3">
    <source>
        <dbReference type="ARBA" id="ARBA00023015"/>
    </source>
</evidence>
<dbReference type="InterPro" id="IPR036805">
    <property type="entry name" value="Tscrpt_elong_fac_GreA/B_N_sf"/>
</dbReference>
<comment type="similarity">
    <text evidence="1 8">Belongs to the GreA/GreB family.</text>
</comment>
<dbReference type="Proteomes" id="UP000176923">
    <property type="component" value="Unassembled WGS sequence"/>
</dbReference>
<evidence type="ECO:0000256" key="4">
    <source>
        <dbReference type="ARBA" id="ARBA00023125"/>
    </source>
</evidence>
<evidence type="ECO:0000313" key="12">
    <source>
        <dbReference type="Proteomes" id="UP000176923"/>
    </source>
</evidence>
<dbReference type="EMBL" id="MFJL01000004">
    <property type="protein sequence ID" value="OGG17008.1"/>
    <property type="molecule type" value="Genomic_DNA"/>
</dbReference>
<dbReference type="PIRSF" id="PIRSF006092">
    <property type="entry name" value="GreA_GreB"/>
    <property type="match status" value="1"/>
</dbReference>
<gene>
    <name evidence="8" type="primary">greA</name>
    <name evidence="11" type="ORF">A3D77_03725</name>
</gene>
<dbReference type="Gene3D" id="3.10.50.30">
    <property type="entry name" value="Transcription elongation factor, GreA/GreB, C-terminal domain"/>
    <property type="match status" value="1"/>
</dbReference>
<evidence type="ECO:0000256" key="5">
    <source>
        <dbReference type="ARBA" id="ARBA00023163"/>
    </source>
</evidence>
<dbReference type="InterPro" id="IPR018151">
    <property type="entry name" value="TF_GreA/GreB_CS"/>
</dbReference>
<dbReference type="PANTHER" id="PTHR30437">
    <property type="entry name" value="TRANSCRIPTION ELONGATION FACTOR GREA"/>
    <property type="match status" value="1"/>
</dbReference>
<keyword evidence="5 8" id="KW-0804">Transcription</keyword>
<protein>
    <recommendedName>
        <fullName evidence="2 8">Transcription elongation factor GreA</fullName>
    </recommendedName>
    <alternativeName>
        <fullName evidence="7 8">Transcript cleavage factor GreA</fullName>
    </alternativeName>
</protein>
<dbReference type="PANTHER" id="PTHR30437:SF4">
    <property type="entry name" value="TRANSCRIPTION ELONGATION FACTOR GREA"/>
    <property type="match status" value="1"/>
</dbReference>
<dbReference type="InterPro" id="IPR036953">
    <property type="entry name" value="GreA/GreB_C_sf"/>
</dbReference>
<evidence type="ECO:0000256" key="1">
    <source>
        <dbReference type="ARBA" id="ARBA00008213"/>
    </source>
</evidence>
<evidence type="ECO:0000259" key="10">
    <source>
        <dbReference type="Pfam" id="PF03449"/>
    </source>
</evidence>
<dbReference type="GO" id="GO:0070063">
    <property type="term" value="F:RNA polymerase binding"/>
    <property type="evidence" value="ECO:0007669"/>
    <property type="project" value="InterPro"/>
</dbReference>
<dbReference type="InterPro" id="IPR028624">
    <property type="entry name" value="Tscrpt_elong_fac_GreA/B"/>
</dbReference>
<dbReference type="GO" id="GO:0032784">
    <property type="term" value="P:regulation of DNA-templated transcription elongation"/>
    <property type="evidence" value="ECO:0007669"/>
    <property type="project" value="UniProtKB-UniRule"/>
</dbReference>